<reference evidence="1 2" key="1">
    <citation type="submission" date="2020-04" db="EMBL/GenBank/DDBJ databases">
        <title>Molecular characterization of pseudomonads from Agaricus bisporus reveal novel blotch 2 pathogens in Western Europe.</title>
        <authorList>
            <person name="Taparia T."/>
            <person name="Krijger M."/>
            <person name="Haynes E."/>
            <person name="Elpinstone J.G."/>
            <person name="Noble R."/>
            <person name="Van Der Wolf J."/>
        </authorList>
    </citation>
    <scope>NUCLEOTIDE SEQUENCE [LARGE SCALE GENOMIC DNA]</scope>
    <source>
        <strain evidence="1 2">IPO3753</strain>
    </source>
</reference>
<evidence type="ECO:0000313" key="2">
    <source>
        <dbReference type="Proteomes" id="UP000546584"/>
    </source>
</evidence>
<organism evidence="1 2">
    <name type="scientific">Pseudomonas yamanorum</name>
    <dbReference type="NCBI Taxonomy" id="515393"/>
    <lineage>
        <taxon>Bacteria</taxon>
        <taxon>Pseudomonadati</taxon>
        <taxon>Pseudomonadota</taxon>
        <taxon>Gammaproteobacteria</taxon>
        <taxon>Pseudomonadales</taxon>
        <taxon>Pseudomonadaceae</taxon>
        <taxon>Pseudomonas</taxon>
    </lineage>
</organism>
<dbReference type="Proteomes" id="UP000546584">
    <property type="component" value="Unassembled WGS sequence"/>
</dbReference>
<dbReference type="EMBL" id="JACAQR010000014">
    <property type="protein sequence ID" value="NWD42502.1"/>
    <property type="molecule type" value="Genomic_DNA"/>
</dbReference>
<gene>
    <name evidence="1" type="ORF">HX826_11565</name>
</gene>
<evidence type="ECO:0000313" key="1">
    <source>
        <dbReference type="EMBL" id="NWD42502.1"/>
    </source>
</evidence>
<proteinExistence type="predicted"/>
<protein>
    <submittedName>
        <fullName evidence="1">Uncharacterized protein</fullName>
    </submittedName>
</protein>
<sequence length="634" mass="68667">MTLNVLNAGFAMNIGLNVFPGEQEAEERPADSVSAFSSTEGRFAEHFDTSSHSAVIKMMMVTFGPRPVDMFSEVRRVGDGYVVTLKDGYTLHLSGHELRRTTAAARFVGSDSGAMENANFALAVFVKRKQLCSADSSINRNFDAALSASLQGETAFNLLKGMGMKRFMRRLPSHQLIGKDAVGVMEAHDFGASLIRNGVAHRFDRQYRPDRPYVYVLDNAGQTRHHAEKPAGILNGFNAVEPRFGESFDVSSHAAVIKMIMLRFGQSLTDMLESVTPAGGGYEITMKDGFAIHLSQQELKQASQASRFAGPDREAVSQANFMWAVYVKRRQLTRFDPAPDNSFERALSSALKGDTPYRVLKDLGMIGFLRLVAADKMQARGAAGVINTFGYSSAFVLEGVQHSAGSKAPVARSYGYMLAGEIPAGLPIDSSAVVSPTSDVPVGIKPADIWGGFYQGVEGNCVTVSAIKAAMMKYGQNPRGIYKSITPTRDGFTVTLRDGCTVHLTHDELKKAREGSHFKGADSGLLKDANFLYAVSAKRAQMENHEFRAAASFEAAMGTLNDGESPGDALRRLGLYAFTRQSSVQELAGGVIGTLANFRHSVVVVDGALDDYGAPTRLRTSGWMREDGTALKLV</sequence>
<accession>A0AAJ3H5C9</accession>
<comment type="caution">
    <text evidence="1">The sequence shown here is derived from an EMBL/GenBank/DDBJ whole genome shotgun (WGS) entry which is preliminary data.</text>
</comment>
<dbReference type="RefSeq" id="WP_177026006.1">
    <property type="nucleotide sequence ID" value="NZ_JACAQR010000014.1"/>
</dbReference>
<name>A0AAJ3H5C9_9PSED</name>
<dbReference type="AlphaFoldDB" id="A0AAJ3H5C9"/>